<name>A0A1Y5PVS5_9SPHN</name>
<feature type="domain" description="SpoVT-AbrB" evidence="1">
    <location>
        <begin position="6"/>
        <end position="51"/>
    </location>
</feature>
<dbReference type="RefSeq" id="WP_295326023.1">
    <property type="nucleotide sequence ID" value="NZ_LT598653.1"/>
</dbReference>
<dbReference type="KEGG" id="sphu:SPPYR_1605"/>
<dbReference type="InterPro" id="IPR007159">
    <property type="entry name" value="SpoVT-AbrB_dom"/>
</dbReference>
<dbReference type="AlphaFoldDB" id="A0A1Y5PVS5"/>
<proteinExistence type="predicted"/>
<evidence type="ECO:0000259" key="1">
    <source>
        <dbReference type="SMART" id="SM00966"/>
    </source>
</evidence>
<organism evidence="2">
    <name type="scientific">uncultured Sphingopyxis sp</name>
    <dbReference type="NCBI Taxonomy" id="310581"/>
    <lineage>
        <taxon>Bacteria</taxon>
        <taxon>Pseudomonadati</taxon>
        <taxon>Pseudomonadota</taxon>
        <taxon>Alphaproteobacteria</taxon>
        <taxon>Sphingomonadales</taxon>
        <taxon>Sphingomonadaceae</taxon>
        <taxon>Sphingopyxis</taxon>
        <taxon>environmental samples</taxon>
    </lineage>
</organism>
<dbReference type="InterPro" id="IPR037914">
    <property type="entry name" value="SpoVT-AbrB_sf"/>
</dbReference>
<dbReference type="PANTHER" id="PTHR40516">
    <property type="entry name" value="ANTITOXIN CHPS-RELATED"/>
    <property type="match status" value="1"/>
</dbReference>
<dbReference type="InterPro" id="IPR039052">
    <property type="entry name" value="Antitox_PemI-like"/>
</dbReference>
<dbReference type="EMBL" id="LT598653">
    <property type="protein sequence ID" value="SBV32725.1"/>
    <property type="molecule type" value="Genomic_DNA"/>
</dbReference>
<dbReference type="GO" id="GO:0097351">
    <property type="term" value="F:toxin sequestering activity"/>
    <property type="evidence" value="ECO:0007669"/>
    <property type="project" value="InterPro"/>
</dbReference>
<gene>
    <name evidence="2" type="primary">chpR</name>
    <name evidence="2" type="ORF">SPPYR_1605</name>
</gene>
<dbReference type="Gene3D" id="2.10.260.10">
    <property type="match status" value="1"/>
</dbReference>
<dbReference type="PANTHER" id="PTHR40516:SF1">
    <property type="entry name" value="ANTITOXIN CHPS-RELATED"/>
    <property type="match status" value="1"/>
</dbReference>
<sequence length="80" mass="8628">MGILVKKWGNSAAIRIPSGLMVAAALNVGQEVEVREEGGRLIIEPVLKPAYTLDELLAGMKPETFHEIVDFGPPVGNEML</sequence>
<accession>A0A1Y5PVS5</accession>
<reference evidence="2" key="1">
    <citation type="submission" date="2016-03" db="EMBL/GenBank/DDBJ databases">
        <authorList>
            <person name="Ploux O."/>
        </authorList>
    </citation>
    <scope>NUCLEOTIDE SEQUENCE</scope>
    <source>
        <strain evidence="2">UC10</strain>
    </source>
</reference>
<dbReference type="GO" id="GO:0003677">
    <property type="term" value="F:DNA binding"/>
    <property type="evidence" value="ECO:0007669"/>
    <property type="project" value="InterPro"/>
</dbReference>
<protein>
    <submittedName>
        <fullName evidence="2">Antitoxin of the ChpA-ChpR toxin-antitoxin system</fullName>
    </submittedName>
</protein>
<evidence type="ECO:0000313" key="2">
    <source>
        <dbReference type="EMBL" id="SBV32725.1"/>
    </source>
</evidence>
<dbReference type="Pfam" id="PF04014">
    <property type="entry name" value="MazE_antitoxin"/>
    <property type="match status" value="1"/>
</dbReference>
<dbReference type="SUPFAM" id="SSF89447">
    <property type="entry name" value="AbrB/MazE/MraZ-like"/>
    <property type="match status" value="1"/>
</dbReference>
<dbReference type="SMART" id="SM00966">
    <property type="entry name" value="SpoVT_AbrB"/>
    <property type="match status" value="1"/>
</dbReference>